<proteinExistence type="predicted"/>
<name>A0ABC9NR47_ESCAT</name>
<dbReference type="AlphaFoldDB" id="A0ABC9NR47"/>
<gene>
    <name evidence="1" type="ORF">ESCAB7627_1503</name>
</gene>
<comment type="caution">
    <text evidence="1">The sequence shown here is derived from an EMBL/GenBank/DDBJ whole genome shotgun (WGS) entry which is preliminary data.</text>
</comment>
<dbReference type="Proteomes" id="UP000003042">
    <property type="component" value="Unassembled WGS sequence"/>
</dbReference>
<evidence type="ECO:0000313" key="2">
    <source>
        <dbReference type="Proteomes" id="UP000003042"/>
    </source>
</evidence>
<dbReference type="EMBL" id="ABKX01000003">
    <property type="protein sequence ID" value="EDS92825.1"/>
    <property type="molecule type" value="Genomic_DNA"/>
</dbReference>
<sequence>MFYIAIHSWELKNISIQHSVNKDYKNLQAPGLHFSEITLEFFYLKLK</sequence>
<evidence type="ECO:0000313" key="1">
    <source>
        <dbReference type="EMBL" id="EDS92825.1"/>
    </source>
</evidence>
<reference evidence="1 2" key="1">
    <citation type="submission" date="2008-02" db="EMBL/GenBank/DDBJ databases">
        <title>Annotation of Escherichia albertii TW07627.</title>
        <authorList>
            <person name="Sutton G."/>
            <person name="Whittam T.S."/>
            <person name="Sebastian Y."/>
        </authorList>
    </citation>
    <scope>NUCLEOTIDE SEQUENCE [LARGE SCALE GENOMIC DNA]</scope>
    <source>
        <strain evidence="1 2">TW07627</strain>
    </source>
</reference>
<organism evidence="1 2">
    <name type="scientific">Escherichia albertii (strain TW07627)</name>
    <dbReference type="NCBI Taxonomy" id="502347"/>
    <lineage>
        <taxon>Bacteria</taxon>
        <taxon>Pseudomonadati</taxon>
        <taxon>Pseudomonadota</taxon>
        <taxon>Gammaproteobacteria</taxon>
        <taxon>Enterobacterales</taxon>
        <taxon>Enterobacteriaceae</taxon>
        <taxon>Escherichia</taxon>
    </lineage>
</organism>
<protein>
    <submittedName>
        <fullName evidence="1">Uncharacterized protein</fullName>
    </submittedName>
</protein>
<accession>A0ABC9NR47</accession>